<evidence type="ECO:0000256" key="1">
    <source>
        <dbReference type="ARBA" id="ARBA00022679"/>
    </source>
</evidence>
<evidence type="ECO:0000259" key="4">
    <source>
        <dbReference type="PROSITE" id="PS51186"/>
    </source>
</evidence>
<accession>A0A161RH97</accession>
<proteinExistence type="inferred from homology"/>
<protein>
    <submittedName>
        <fullName evidence="5">Acetyltransferase</fullName>
    </submittedName>
</protein>
<dbReference type="Proteomes" id="UP000076490">
    <property type="component" value="Unassembled WGS sequence"/>
</dbReference>
<feature type="domain" description="N-acetyltransferase" evidence="4">
    <location>
        <begin position="15"/>
        <end position="175"/>
    </location>
</feature>
<keyword evidence="1 5" id="KW-0808">Transferase</keyword>
<dbReference type="InterPro" id="IPR016181">
    <property type="entry name" value="Acyl_CoA_acyltransferase"/>
</dbReference>
<sequence>MNQPATSPTLKTERLLLRRFTEADAPEVSRLCDNYNLYKSTLNLPHPYPVESALEWIATHDKSFEDGRMYELAITDKESGKLYGAIGLSHQQTHRHGEIGYWVGEEYWGQGYATEAAKAVLDFAFRKKDFHRVYARFFASNSASGKVMEKCGMTYEGTQKEHVLKEDRYEDLLLYGILNPYQQS</sequence>
<evidence type="ECO:0000256" key="3">
    <source>
        <dbReference type="ARBA" id="ARBA00038502"/>
    </source>
</evidence>
<gene>
    <name evidence="5" type="ORF">AV656_12730</name>
</gene>
<comment type="caution">
    <text evidence="5">The sequence shown here is derived from an EMBL/GenBank/DDBJ whole genome shotgun (WGS) entry which is preliminary data.</text>
</comment>
<name>A0A161RH97_9BACL</name>
<dbReference type="PANTHER" id="PTHR43792:SF8">
    <property type="entry name" value="[RIBOSOMAL PROTEIN US5]-ALANINE N-ACETYLTRANSFERASE"/>
    <property type="match status" value="1"/>
</dbReference>
<dbReference type="RefSeq" id="WP_063182665.1">
    <property type="nucleotide sequence ID" value="NZ_LQNT01000011.1"/>
</dbReference>
<organism evidence="5 6">
    <name type="scientific">Bhargavaea cecembensis</name>
    <dbReference type="NCBI Taxonomy" id="394098"/>
    <lineage>
        <taxon>Bacteria</taxon>
        <taxon>Bacillati</taxon>
        <taxon>Bacillota</taxon>
        <taxon>Bacilli</taxon>
        <taxon>Bacillales</taxon>
        <taxon>Caryophanaceae</taxon>
        <taxon>Bhargavaea</taxon>
    </lineage>
</organism>
<keyword evidence="2" id="KW-0012">Acyltransferase</keyword>
<evidence type="ECO:0000313" key="5">
    <source>
        <dbReference type="EMBL" id="KZE37428.1"/>
    </source>
</evidence>
<dbReference type="PANTHER" id="PTHR43792">
    <property type="entry name" value="GNAT FAMILY, PUTATIVE (AFU_ORTHOLOGUE AFUA_3G00765)-RELATED-RELATED"/>
    <property type="match status" value="1"/>
</dbReference>
<dbReference type="PROSITE" id="PS51186">
    <property type="entry name" value="GNAT"/>
    <property type="match status" value="1"/>
</dbReference>
<dbReference type="SUPFAM" id="SSF55729">
    <property type="entry name" value="Acyl-CoA N-acyltransferases (Nat)"/>
    <property type="match status" value="1"/>
</dbReference>
<dbReference type="Gene3D" id="3.40.630.30">
    <property type="match status" value="1"/>
</dbReference>
<comment type="similarity">
    <text evidence="3">Belongs to the acetyltransferase family. RimJ subfamily.</text>
</comment>
<evidence type="ECO:0000313" key="6">
    <source>
        <dbReference type="Proteomes" id="UP000076490"/>
    </source>
</evidence>
<reference evidence="5 6" key="1">
    <citation type="submission" date="2016-01" db="EMBL/GenBank/DDBJ databases">
        <title>Whole genome sequencing of Bhargavaea cecembensis T14.</title>
        <authorList>
            <person name="Hong K.W."/>
        </authorList>
    </citation>
    <scope>NUCLEOTIDE SEQUENCE [LARGE SCALE GENOMIC DNA]</scope>
    <source>
        <strain evidence="5 6">T14</strain>
    </source>
</reference>
<dbReference type="EMBL" id="LQNT01000011">
    <property type="protein sequence ID" value="KZE37428.1"/>
    <property type="molecule type" value="Genomic_DNA"/>
</dbReference>
<dbReference type="Pfam" id="PF13302">
    <property type="entry name" value="Acetyltransf_3"/>
    <property type="match status" value="1"/>
</dbReference>
<evidence type="ECO:0000256" key="2">
    <source>
        <dbReference type="ARBA" id="ARBA00023315"/>
    </source>
</evidence>
<dbReference type="CDD" id="cd04301">
    <property type="entry name" value="NAT_SF"/>
    <property type="match status" value="1"/>
</dbReference>
<dbReference type="InterPro" id="IPR000182">
    <property type="entry name" value="GNAT_dom"/>
</dbReference>
<dbReference type="InterPro" id="IPR051531">
    <property type="entry name" value="N-acetyltransferase"/>
</dbReference>
<dbReference type="AlphaFoldDB" id="A0A161RH97"/>
<dbReference type="OrthoDB" id="9798081at2"/>
<dbReference type="GO" id="GO:0016747">
    <property type="term" value="F:acyltransferase activity, transferring groups other than amino-acyl groups"/>
    <property type="evidence" value="ECO:0007669"/>
    <property type="project" value="InterPro"/>
</dbReference>